<name>A0A8S3QWW3_MYTED</name>
<evidence type="ECO:0000313" key="3">
    <source>
        <dbReference type="Proteomes" id="UP000683360"/>
    </source>
</evidence>
<proteinExistence type="predicted"/>
<organism evidence="2 3">
    <name type="scientific">Mytilus edulis</name>
    <name type="common">Blue mussel</name>
    <dbReference type="NCBI Taxonomy" id="6550"/>
    <lineage>
        <taxon>Eukaryota</taxon>
        <taxon>Metazoa</taxon>
        <taxon>Spiralia</taxon>
        <taxon>Lophotrochozoa</taxon>
        <taxon>Mollusca</taxon>
        <taxon>Bivalvia</taxon>
        <taxon>Autobranchia</taxon>
        <taxon>Pteriomorphia</taxon>
        <taxon>Mytilida</taxon>
        <taxon>Mytiloidea</taxon>
        <taxon>Mytilidae</taxon>
        <taxon>Mytilinae</taxon>
        <taxon>Mytilus</taxon>
    </lineage>
</organism>
<keyword evidence="3" id="KW-1185">Reference proteome</keyword>
<feature type="region of interest" description="Disordered" evidence="1">
    <location>
        <begin position="1"/>
        <end position="141"/>
    </location>
</feature>
<dbReference type="EMBL" id="CAJPWZ010000718">
    <property type="protein sequence ID" value="CAG2199223.1"/>
    <property type="molecule type" value="Genomic_DNA"/>
</dbReference>
<evidence type="ECO:0000256" key="1">
    <source>
        <dbReference type="SAM" id="MobiDB-lite"/>
    </source>
</evidence>
<evidence type="ECO:0000313" key="2">
    <source>
        <dbReference type="EMBL" id="CAG2199223.1"/>
    </source>
</evidence>
<comment type="caution">
    <text evidence="2">The sequence shown here is derived from an EMBL/GenBank/DDBJ whole genome shotgun (WGS) entry which is preliminary data.</text>
</comment>
<feature type="compositionally biased region" description="Low complexity" evidence="1">
    <location>
        <begin position="1"/>
        <end position="20"/>
    </location>
</feature>
<sequence length="224" mass="25590">MEGPPSDGGSDSSVSDGPPVHLQFQRNYRGHRPYSQLSLYQSFPGHRPYTRLSMFEPFNKKKKKLKSKKERDRVRSSKDDTKTKERPASDQCEKKNLSGHQSSHAKQDKTQSMRYMSNSANKRPKSYEVNGEKTEDQKGKRVLRSHATLSYTALHMGPRSDNPKALHMGPRSDNPKGPPFTLKCEKSLVAPQFSNEYLEALTNAYLRNGFMNQGESMYIFSFLH</sequence>
<accession>A0A8S3QWW3</accession>
<reference evidence="2" key="1">
    <citation type="submission" date="2021-03" db="EMBL/GenBank/DDBJ databases">
        <authorList>
            <person name="Bekaert M."/>
        </authorList>
    </citation>
    <scope>NUCLEOTIDE SEQUENCE</scope>
</reference>
<dbReference type="AlphaFoldDB" id="A0A8S3QWW3"/>
<feature type="compositionally biased region" description="Basic and acidic residues" evidence="1">
    <location>
        <begin position="130"/>
        <end position="139"/>
    </location>
</feature>
<feature type="compositionally biased region" description="Polar residues" evidence="1">
    <location>
        <begin position="112"/>
        <end position="121"/>
    </location>
</feature>
<feature type="compositionally biased region" description="Basic and acidic residues" evidence="1">
    <location>
        <begin position="69"/>
        <end position="96"/>
    </location>
</feature>
<dbReference type="Proteomes" id="UP000683360">
    <property type="component" value="Unassembled WGS sequence"/>
</dbReference>
<gene>
    <name evidence="2" type="ORF">MEDL_13939</name>
</gene>
<protein>
    <submittedName>
        <fullName evidence="2">Uncharacterized protein</fullName>
    </submittedName>
</protein>